<dbReference type="Proteomes" id="UP000628448">
    <property type="component" value="Unassembled WGS sequence"/>
</dbReference>
<dbReference type="RefSeq" id="WP_196988967.1">
    <property type="nucleotide sequence ID" value="NZ_JADWYR010000001.1"/>
</dbReference>
<evidence type="ECO:0000313" key="2">
    <source>
        <dbReference type="Proteomes" id="UP000628448"/>
    </source>
</evidence>
<dbReference type="InterPro" id="IPR011990">
    <property type="entry name" value="TPR-like_helical_dom_sf"/>
</dbReference>
<dbReference type="SUPFAM" id="SSF48452">
    <property type="entry name" value="TPR-like"/>
    <property type="match status" value="1"/>
</dbReference>
<protein>
    <submittedName>
        <fullName evidence="1">SusD/RagB family nutrient-binding outer membrane lipoprotein</fullName>
    </submittedName>
</protein>
<dbReference type="AlphaFoldDB" id="A0A931GX18"/>
<gene>
    <name evidence="1" type="ORF">I5907_01420</name>
</gene>
<comment type="caution">
    <text evidence="1">The sequence shown here is derived from an EMBL/GenBank/DDBJ whole genome shotgun (WGS) entry which is preliminary data.</text>
</comment>
<proteinExistence type="predicted"/>
<dbReference type="EMBL" id="JADWYR010000001">
    <property type="protein sequence ID" value="MBG9374879.1"/>
    <property type="molecule type" value="Genomic_DNA"/>
</dbReference>
<evidence type="ECO:0000313" key="1">
    <source>
        <dbReference type="EMBL" id="MBG9374879.1"/>
    </source>
</evidence>
<dbReference type="Gene3D" id="1.25.40.390">
    <property type="match status" value="1"/>
</dbReference>
<dbReference type="InterPro" id="IPR041662">
    <property type="entry name" value="SusD-like_2"/>
</dbReference>
<name>A0A931GX18_9BACT</name>
<sequence length="524" mass="57698">MKLKKSYSIIFVLLVVLTTGIQSCKKESFNVNKNPNQPTDSTVTYNVLLPAALQSTSYIVATDWGWLQNWLGYWARSGTYAPNVTEETYQITTNFQTNVWDDLYSNAFNYDIMQNKAHQAGATFYEGVARIMKAHNFQILVDVYNNVPYFDALKGNANPTPKYDKGIDIYKDLFRQLDTAITLLNETNPDVNVDYETNDLVYGGDVNLWIKLANTLKLRMLVHVYGVSDFDIAGEVAKIEENGLGYLGTGESAMINPGFGSTKPNPFYRTYVRDETATATGSSVYYKGNSYAVGDATGALETYGWYRWDGDPRINRFYVAGNQGMRGVAYGLPPVTENAAATLSSISGPGLLPEGAASDAWLLTSVESMFLQAEAAERGIIAGDAGQLTVAAVTESFIWLGLDAASAEAYLEGNATYPDVDYYAEGGGLNTIICQKWFALNALAPFEIWSDYRRVPYDGSTHFVYGAPGGYTAGPPLSVAPQNTATEIPIRLLYPQNEYNYNAANVKGEGTIDQFSSKIFWDNN</sequence>
<keyword evidence="1" id="KW-0449">Lipoprotein</keyword>
<organism evidence="1 2">
    <name type="scientific">Panacibacter microcysteis</name>
    <dbReference type="NCBI Taxonomy" id="2793269"/>
    <lineage>
        <taxon>Bacteria</taxon>
        <taxon>Pseudomonadati</taxon>
        <taxon>Bacteroidota</taxon>
        <taxon>Chitinophagia</taxon>
        <taxon>Chitinophagales</taxon>
        <taxon>Chitinophagaceae</taxon>
        <taxon>Panacibacter</taxon>
    </lineage>
</organism>
<dbReference type="Pfam" id="PF12771">
    <property type="entry name" value="SusD-like_2"/>
    <property type="match status" value="1"/>
</dbReference>
<dbReference type="PROSITE" id="PS51257">
    <property type="entry name" value="PROKAR_LIPOPROTEIN"/>
    <property type="match status" value="1"/>
</dbReference>
<accession>A0A931GX18</accession>
<keyword evidence="2" id="KW-1185">Reference proteome</keyword>
<reference evidence="1" key="1">
    <citation type="submission" date="2020-11" db="EMBL/GenBank/DDBJ databases">
        <title>Bacterial whole genome sequence for Panacibacter sp. DH6.</title>
        <authorList>
            <person name="Le V."/>
            <person name="Ko S."/>
            <person name="Ahn C.-Y."/>
            <person name="Oh H.-M."/>
        </authorList>
    </citation>
    <scope>NUCLEOTIDE SEQUENCE</scope>
    <source>
        <strain evidence="1">DH6</strain>
    </source>
</reference>